<evidence type="ECO:0000256" key="1">
    <source>
        <dbReference type="RuleBase" id="RU363044"/>
    </source>
</evidence>
<dbReference type="Pfam" id="PF05970">
    <property type="entry name" value="PIF1"/>
    <property type="match status" value="1"/>
</dbReference>
<dbReference type="PANTHER" id="PTHR47642">
    <property type="entry name" value="ATP-DEPENDENT DNA HELICASE"/>
    <property type="match status" value="1"/>
</dbReference>
<keyword evidence="1" id="KW-0227">DNA damage</keyword>
<dbReference type="EMBL" id="CAJOBZ010000048">
    <property type="protein sequence ID" value="CAF4914716.1"/>
    <property type="molecule type" value="Genomic_DNA"/>
</dbReference>
<accession>A0A821VU02</accession>
<evidence type="ECO:0000259" key="2">
    <source>
        <dbReference type="SMART" id="SM00382"/>
    </source>
</evidence>
<dbReference type="GO" id="GO:0043139">
    <property type="term" value="F:5'-3' DNA helicase activity"/>
    <property type="evidence" value="ECO:0007669"/>
    <property type="project" value="UniProtKB-EC"/>
</dbReference>
<dbReference type="GO" id="GO:0000723">
    <property type="term" value="P:telomere maintenance"/>
    <property type="evidence" value="ECO:0007669"/>
    <property type="project" value="InterPro"/>
</dbReference>
<dbReference type="GO" id="GO:0005524">
    <property type="term" value="F:ATP binding"/>
    <property type="evidence" value="ECO:0007669"/>
    <property type="project" value="UniProtKB-KW"/>
</dbReference>
<dbReference type="GO" id="GO:0016787">
    <property type="term" value="F:hydrolase activity"/>
    <property type="evidence" value="ECO:0007669"/>
    <property type="project" value="UniProtKB-KW"/>
</dbReference>
<dbReference type="EC" id="5.6.2.3" evidence="1"/>
<dbReference type="SMART" id="SM00382">
    <property type="entry name" value="AAA"/>
    <property type="match status" value="1"/>
</dbReference>
<name>A0A821VU02_9NEOP</name>
<keyword evidence="4" id="KW-1185">Reference proteome</keyword>
<dbReference type="Gene3D" id="3.40.50.300">
    <property type="entry name" value="P-loop containing nucleotide triphosphate hydrolases"/>
    <property type="match status" value="1"/>
</dbReference>
<dbReference type="SUPFAM" id="SSF52540">
    <property type="entry name" value="P-loop containing nucleoside triphosphate hydrolases"/>
    <property type="match status" value="2"/>
</dbReference>
<keyword evidence="1" id="KW-0234">DNA repair</keyword>
<dbReference type="InterPro" id="IPR051055">
    <property type="entry name" value="PIF1_helicase"/>
</dbReference>
<dbReference type="OrthoDB" id="6141723at2759"/>
<keyword evidence="1" id="KW-0347">Helicase</keyword>
<keyword evidence="1" id="KW-0067">ATP-binding</keyword>
<dbReference type="InterPro" id="IPR003593">
    <property type="entry name" value="AAA+_ATPase"/>
</dbReference>
<comment type="cofactor">
    <cofactor evidence="1">
        <name>Mg(2+)</name>
        <dbReference type="ChEBI" id="CHEBI:18420"/>
    </cofactor>
</comment>
<dbReference type="GO" id="GO:0006281">
    <property type="term" value="P:DNA repair"/>
    <property type="evidence" value="ECO:0007669"/>
    <property type="project" value="UniProtKB-KW"/>
</dbReference>
<dbReference type="Proteomes" id="UP000663880">
    <property type="component" value="Unassembled WGS sequence"/>
</dbReference>
<reference evidence="3" key="1">
    <citation type="submission" date="2021-02" db="EMBL/GenBank/DDBJ databases">
        <authorList>
            <person name="Steward A R."/>
        </authorList>
    </citation>
    <scope>NUCLEOTIDE SEQUENCE</scope>
</reference>
<evidence type="ECO:0000313" key="3">
    <source>
        <dbReference type="EMBL" id="CAF4914716.1"/>
    </source>
</evidence>
<comment type="similarity">
    <text evidence="1">Belongs to the helicase family.</text>
</comment>
<evidence type="ECO:0000313" key="4">
    <source>
        <dbReference type="Proteomes" id="UP000663880"/>
    </source>
</evidence>
<comment type="catalytic activity">
    <reaction evidence="1">
        <text>ATP + H2O = ADP + phosphate + H(+)</text>
        <dbReference type="Rhea" id="RHEA:13065"/>
        <dbReference type="ChEBI" id="CHEBI:15377"/>
        <dbReference type="ChEBI" id="CHEBI:15378"/>
        <dbReference type="ChEBI" id="CHEBI:30616"/>
        <dbReference type="ChEBI" id="CHEBI:43474"/>
        <dbReference type="ChEBI" id="CHEBI:456216"/>
        <dbReference type="EC" id="5.6.2.3"/>
    </reaction>
</comment>
<keyword evidence="1" id="KW-0547">Nucleotide-binding</keyword>
<protein>
    <recommendedName>
        <fullName evidence="1">ATP-dependent DNA helicase</fullName>
        <ecNumber evidence="1">5.6.2.3</ecNumber>
    </recommendedName>
</protein>
<dbReference type="GO" id="GO:0006310">
    <property type="term" value="P:DNA recombination"/>
    <property type="evidence" value="ECO:0007669"/>
    <property type="project" value="UniProtKB-KW"/>
</dbReference>
<comment type="caution">
    <text evidence="3">The sequence shown here is derived from an EMBL/GenBank/DDBJ whole genome shotgun (WGS) entry which is preliminary data.</text>
</comment>
<dbReference type="AlphaFoldDB" id="A0A821VU02"/>
<sequence>MYDIKVDESFFNDNQIHDEIPQDDFSEHIPVEDSLTAQQQTLLWNEEHYLRIAPGEDNVPQSLLFDEHAEELSFPAIYLGQFRNFRDGVKVTPFMMASSELRRSDRRAVTPLDMQKVIEISRNLCREDGLNDEPEVQNVANIASEPNPFQNLYNNPLSEMNSDLRLAVLNKLGTIAKKRENLMPNTEFYELMRMANDKQKELLLHVISNLLNPNRSPFQIFFTGPAGCGKTFVIKLIMEIYNRYNENDGCCNSYIACASTGKAAVAIDGTTVHTALKISLSRLLPLSTEVAHQYRALFKYVKVLIIDEISMIGAELLSQIDSRLKQITGDFKTNFGGLDVILIGDLRQLPPVRATPIYKQQKQKIVGPILWRGFRFFELDQVMRQANQEFSSILTKIGNGQQLNDQELILLESRFVTMQEAEEKCPHGIRLFNTNKDVTKYNNRILSTAPNKTTSIAKDVFVGCTSAEQTAFVRQKLYKMSLIDTGGLPYETVFVPNVFYMITTNIDVSDGLANGAVGKLVHLEFNDEGDIEDLVKELIDAEKNNQNFVSRTARTHSRFTGSRETLRLVKENKPGSGFGVLGNVLKFVLYEVEELLKQHGHEAIK</sequence>
<organism evidence="3 4">
    <name type="scientific">Pieris macdunnoughi</name>
    <dbReference type="NCBI Taxonomy" id="345717"/>
    <lineage>
        <taxon>Eukaryota</taxon>
        <taxon>Metazoa</taxon>
        <taxon>Ecdysozoa</taxon>
        <taxon>Arthropoda</taxon>
        <taxon>Hexapoda</taxon>
        <taxon>Insecta</taxon>
        <taxon>Pterygota</taxon>
        <taxon>Neoptera</taxon>
        <taxon>Endopterygota</taxon>
        <taxon>Lepidoptera</taxon>
        <taxon>Glossata</taxon>
        <taxon>Ditrysia</taxon>
        <taxon>Papilionoidea</taxon>
        <taxon>Pieridae</taxon>
        <taxon>Pierinae</taxon>
        <taxon>Pieris</taxon>
    </lineage>
</organism>
<gene>
    <name evidence="3" type="ORF">PMACD_LOCUS12462</name>
</gene>
<keyword evidence="1" id="KW-0378">Hydrolase</keyword>
<keyword evidence="1" id="KW-0233">DNA recombination</keyword>
<feature type="domain" description="AAA+ ATPase" evidence="2">
    <location>
        <begin position="216"/>
        <end position="370"/>
    </location>
</feature>
<dbReference type="InterPro" id="IPR010285">
    <property type="entry name" value="DNA_helicase_pif1-like_DEAD"/>
</dbReference>
<dbReference type="PANTHER" id="PTHR47642:SF5">
    <property type="entry name" value="ATP-DEPENDENT DNA HELICASE"/>
    <property type="match status" value="1"/>
</dbReference>
<dbReference type="InterPro" id="IPR027417">
    <property type="entry name" value="P-loop_NTPase"/>
</dbReference>
<proteinExistence type="inferred from homology"/>